<feature type="transmembrane region" description="Helical" evidence="9">
    <location>
        <begin position="173"/>
        <end position="191"/>
    </location>
</feature>
<dbReference type="GO" id="GO:0022857">
    <property type="term" value="F:transmembrane transporter activity"/>
    <property type="evidence" value="ECO:0007669"/>
    <property type="project" value="InterPro"/>
</dbReference>
<dbReference type="RefSeq" id="WP_131365305.1">
    <property type="nucleotide sequence ID" value="NZ_SJKB01000020.1"/>
</dbReference>
<evidence type="ECO:0000256" key="3">
    <source>
        <dbReference type="ARBA" id="ARBA00022448"/>
    </source>
</evidence>
<evidence type="ECO:0000256" key="9">
    <source>
        <dbReference type="SAM" id="Phobius"/>
    </source>
</evidence>
<dbReference type="OrthoDB" id="9061072at2"/>
<evidence type="ECO:0000256" key="2">
    <source>
        <dbReference type="ARBA" id="ARBA00006523"/>
    </source>
</evidence>
<dbReference type="InterPro" id="IPR011701">
    <property type="entry name" value="MFS"/>
</dbReference>
<feature type="transmembrane region" description="Helical" evidence="9">
    <location>
        <begin position="21"/>
        <end position="43"/>
    </location>
</feature>
<keyword evidence="8 9" id="KW-0472">Membrane</keyword>
<feature type="transmembrane region" description="Helical" evidence="9">
    <location>
        <begin position="285"/>
        <end position="304"/>
    </location>
</feature>
<evidence type="ECO:0000259" key="10">
    <source>
        <dbReference type="PROSITE" id="PS50850"/>
    </source>
</evidence>
<comment type="similarity">
    <text evidence="2">Belongs to the major facilitator superfamily. Set transporter family.</text>
</comment>
<dbReference type="PANTHER" id="PTHR23535:SF2">
    <property type="entry name" value="SUGAR EFFLUX TRANSPORTER A-RELATED"/>
    <property type="match status" value="1"/>
</dbReference>
<name>A0A4R0K8H7_9ACTN</name>
<evidence type="ECO:0000313" key="12">
    <source>
        <dbReference type="Proteomes" id="UP000291144"/>
    </source>
</evidence>
<dbReference type="GO" id="GO:0005886">
    <property type="term" value="C:plasma membrane"/>
    <property type="evidence" value="ECO:0007669"/>
    <property type="project" value="UniProtKB-SubCell"/>
</dbReference>
<dbReference type="EMBL" id="SJKB01000020">
    <property type="protein sequence ID" value="TCC54198.1"/>
    <property type="molecule type" value="Genomic_DNA"/>
</dbReference>
<feature type="transmembrane region" description="Helical" evidence="9">
    <location>
        <begin position="149"/>
        <end position="167"/>
    </location>
</feature>
<sequence length="402" mass="42366">MLDRSESALSIVVQSRFYRSAFLSLLIAGIGVSAATPQLTLFLVRDLGAPLPVAGLYYVTNLAAPVAGYMVGRLSDRSHDRLLWFRICALIGTAAWLAMASANTVWLPFVISAIALSVAGGSMAQLFAACRDELSRHPTKAENRVVATVRMAFTTGWILGPVFGSWFGGVFGLRALLVATAVCTFAQLIPLGRQRVERYHNLSMPPRPTSRRQIDHLMPLLIFTAVCVLAMTGDTIKFGYLPIYMAEQLHVSDSVRGAVIGVQPLLELLLLPVVARLADRFGPMLVMTGGAAMGLAGNIAYATSTSVGGLFLGQALTAGLWACVGALGVSIAQQLYPEGVGTASGIFLSAIPLGSAVGGTIGGIGVAAIGLPHVFFVPAVLTTFAMVGFGVLTARNHLRRIP</sequence>
<evidence type="ECO:0000256" key="6">
    <source>
        <dbReference type="ARBA" id="ARBA00022692"/>
    </source>
</evidence>
<dbReference type="InterPro" id="IPR020846">
    <property type="entry name" value="MFS_dom"/>
</dbReference>
<dbReference type="PANTHER" id="PTHR23535">
    <property type="entry name" value="SUGAR EFFLUX TRANSPORTER A-RELATED"/>
    <property type="match status" value="1"/>
</dbReference>
<organism evidence="11 12">
    <name type="scientific">Kribbella pittospori</name>
    <dbReference type="NCBI Taxonomy" id="722689"/>
    <lineage>
        <taxon>Bacteria</taxon>
        <taxon>Bacillati</taxon>
        <taxon>Actinomycetota</taxon>
        <taxon>Actinomycetes</taxon>
        <taxon>Propionibacteriales</taxon>
        <taxon>Kribbellaceae</taxon>
        <taxon>Kribbella</taxon>
    </lineage>
</organism>
<comment type="subcellular location">
    <subcellularLocation>
        <location evidence="1">Cell membrane</location>
        <topology evidence="1">Multi-pass membrane protein</topology>
    </subcellularLocation>
</comment>
<protein>
    <submittedName>
        <fullName evidence="11">MFS transporter</fullName>
    </submittedName>
</protein>
<evidence type="ECO:0000313" key="11">
    <source>
        <dbReference type="EMBL" id="TCC54198.1"/>
    </source>
</evidence>
<keyword evidence="7 9" id="KW-1133">Transmembrane helix</keyword>
<dbReference type="InterPro" id="IPR036259">
    <property type="entry name" value="MFS_trans_sf"/>
</dbReference>
<keyword evidence="12" id="KW-1185">Reference proteome</keyword>
<reference evidence="11 12" key="1">
    <citation type="submission" date="2019-02" db="EMBL/GenBank/DDBJ databases">
        <title>Kribbella capetownensis sp. nov. and Kribbella speibonae sp. nov., isolated from soil.</title>
        <authorList>
            <person name="Curtis S.M."/>
            <person name="Norton I."/>
            <person name="Everest G.J."/>
            <person name="Meyers P.R."/>
        </authorList>
    </citation>
    <scope>NUCLEOTIDE SEQUENCE [LARGE SCALE GENOMIC DNA]</scope>
    <source>
        <strain evidence="11 12">NRRL B-24813</strain>
    </source>
</reference>
<comment type="caution">
    <text evidence="11">The sequence shown here is derived from an EMBL/GenBank/DDBJ whole genome shotgun (WGS) entry which is preliminary data.</text>
</comment>
<evidence type="ECO:0000256" key="7">
    <source>
        <dbReference type="ARBA" id="ARBA00022989"/>
    </source>
</evidence>
<dbReference type="Proteomes" id="UP000291144">
    <property type="component" value="Unassembled WGS sequence"/>
</dbReference>
<keyword evidence="4" id="KW-1003">Cell membrane</keyword>
<dbReference type="AlphaFoldDB" id="A0A4R0K8H7"/>
<keyword evidence="5" id="KW-0762">Sugar transport</keyword>
<keyword evidence="3" id="KW-0813">Transport</keyword>
<evidence type="ECO:0000256" key="8">
    <source>
        <dbReference type="ARBA" id="ARBA00023136"/>
    </source>
</evidence>
<dbReference type="PROSITE" id="PS50850">
    <property type="entry name" value="MFS"/>
    <property type="match status" value="1"/>
</dbReference>
<feature type="transmembrane region" description="Helical" evidence="9">
    <location>
        <begin position="310"/>
        <end position="332"/>
    </location>
</feature>
<evidence type="ECO:0000256" key="1">
    <source>
        <dbReference type="ARBA" id="ARBA00004651"/>
    </source>
</evidence>
<feature type="transmembrane region" description="Helical" evidence="9">
    <location>
        <begin position="375"/>
        <end position="394"/>
    </location>
</feature>
<proteinExistence type="inferred from homology"/>
<evidence type="ECO:0000256" key="4">
    <source>
        <dbReference type="ARBA" id="ARBA00022475"/>
    </source>
</evidence>
<gene>
    <name evidence="11" type="ORF">E0H73_39285</name>
</gene>
<feature type="domain" description="Major facilitator superfamily (MFS) profile" evidence="10">
    <location>
        <begin position="220"/>
        <end position="402"/>
    </location>
</feature>
<feature type="transmembrane region" description="Helical" evidence="9">
    <location>
        <begin position="49"/>
        <end position="71"/>
    </location>
</feature>
<feature type="transmembrane region" description="Helical" evidence="9">
    <location>
        <begin position="105"/>
        <end position="128"/>
    </location>
</feature>
<feature type="transmembrane region" description="Helical" evidence="9">
    <location>
        <begin position="258"/>
        <end position="278"/>
    </location>
</feature>
<evidence type="ECO:0000256" key="5">
    <source>
        <dbReference type="ARBA" id="ARBA00022597"/>
    </source>
</evidence>
<dbReference type="Pfam" id="PF07690">
    <property type="entry name" value="MFS_1"/>
    <property type="match status" value="2"/>
</dbReference>
<feature type="transmembrane region" description="Helical" evidence="9">
    <location>
        <begin position="217"/>
        <end position="238"/>
    </location>
</feature>
<dbReference type="SUPFAM" id="SSF103473">
    <property type="entry name" value="MFS general substrate transporter"/>
    <property type="match status" value="1"/>
</dbReference>
<accession>A0A4R0K8H7</accession>
<feature type="transmembrane region" description="Helical" evidence="9">
    <location>
        <begin position="344"/>
        <end position="369"/>
    </location>
</feature>
<dbReference type="Gene3D" id="1.20.1250.20">
    <property type="entry name" value="MFS general substrate transporter like domains"/>
    <property type="match status" value="2"/>
</dbReference>
<feature type="transmembrane region" description="Helical" evidence="9">
    <location>
        <begin position="83"/>
        <end position="99"/>
    </location>
</feature>
<keyword evidence="6 9" id="KW-0812">Transmembrane</keyword>